<dbReference type="Gene3D" id="2.60.120.1540">
    <property type="match status" value="1"/>
</dbReference>
<dbReference type="SMART" id="SM01360">
    <property type="entry name" value="A2M"/>
    <property type="match status" value="1"/>
</dbReference>
<dbReference type="Pfam" id="PF00207">
    <property type="entry name" value="A2M"/>
    <property type="match status" value="1"/>
</dbReference>
<dbReference type="Pfam" id="PF01835">
    <property type="entry name" value="MG2"/>
    <property type="match status" value="1"/>
</dbReference>
<dbReference type="InterPro" id="IPR050473">
    <property type="entry name" value="A2M/Complement_sys"/>
</dbReference>
<dbReference type="GO" id="GO:0005615">
    <property type="term" value="C:extracellular space"/>
    <property type="evidence" value="ECO:0007669"/>
    <property type="project" value="InterPro"/>
</dbReference>
<dbReference type="PANTHER" id="PTHR11412">
    <property type="entry name" value="MACROGLOBULIN / COMPLEMENT"/>
    <property type="match status" value="1"/>
</dbReference>
<keyword evidence="4" id="KW-0722">Serine protease inhibitor</keyword>
<keyword evidence="3 7" id="KW-0732">Signal</keyword>
<dbReference type="Pfam" id="PF07678">
    <property type="entry name" value="TED_complement"/>
    <property type="match status" value="1"/>
</dbReference>
<dbReference type="InterPro" id="IPR011626">
    <property type="entry name" value="Alpha-macroglobulin_TED"/>
</dbReference>
<reference evidence="11" key="1">
    <citation type="submission" date="2023-10" db="EMBL/GenBank/DDBJ databases">
        <title>Genome assemblies of two species of porcelain crab, Petrolisthes cinctipes and Petrolisthes manimaculis (Anomura: Porcellanidae).</title>
        <authorList>
            <person name="Angst P."/>
        </authorList>
    </citation>
    <scope>NUCLEOTIDE SEQUENCE</scope>
    <source>
        <strain evidence="11">PB745_01</strain>
        <tissue evidence="11">Gill</tissue>
    </source>
</reference>
<sequence length="1465" mass="162024">MGRVLQGCVFLVAVVIASCTGKYVITLPREFVGGEATQICVWVSDPSSPPGSITMGVNHTRPRFDEPEVKVVLPPTTINIPPGKVEFCENIVVPSLKTYHGALSLVGQVAGVKVNHTGKVTILSSPHRTILQTDKYLYQPGQTVHFRMLTVDGPRLNVSTAQYPEVWVMSPSNTRIAQWLDVDNSGGLVHLNMTLTDEPEKGLYTIQARRQNRETNSVNFKVEDYVLPRFEVTVKTPTQVLATDSQFSTTVCAKYTFGKAVNGNLSLEVSNSVVHGCRVVYNITDTMSGCKTIVIESPSVRMIDCSVNNVHLTARVTEHGSGVQLSAMGHVKISQSPVNFVEVYKDNYLKTNLPYYLKVRAELPDKTPASRIPVEICAGDTCSNITVPEDGIIASYITSNPIKRVQMKALITRAPLNGRSDYYSTFLERYYSPSNSSLHIHAPEEEIYCSQTLSGSNYNLPVLFSVTGQTTANITVQVISRRSIQFIATREYELSEGELPIRMEQLLDALPTTPPGTVRGVLNIPIELPITASPTARVLVWMMRRDGEVVSDVRELKVEPCLTNLAKLSWSHSKLQPGEVAQLKLKAAPNSLCSLSVVDKSVELLNTQSDPFDLPSLFRPLADFKVRAWTGAQVNDYQYCRDYFRTNADDSDSYNYRYYTEYVDALKMFDDAGLYIFSNQRVETRPCEKQKQTGYNRFGGGGFGGGGFAGGGGAERIYIDTRATLSDSPGNIETSLEPVEEPRTDFPETWLWDMTFLPSSGELSQTLTLPDTITQWIGKAVCVHPEEGIGLTQKVNITTFTPFFLDLTLPPSMKRGEILSVKISLFNYLHRPLPVAVTIHESTQYEIVDGIDSARIQDCVPRQNKVVMVVKIKPTALGQVNITVGAVVDHQYPQACGTRDTSINRRDTLIKPITVEAEGFPRETTRTKYICTRDLEEGSDALEPWEVAAPTSIVQGSDRGWVTVVGDLLALTLENLGHLIRMPTGCGEQNMLNFAPNVFILQYLEATQQEEPEATDKLLRFLRTGYQRQLLYKRGDGSYSAFGSADESGSTWLTAFVAKSFAIADSFILIDNTSLNTTLEWLKSTQGEDGCFEAVGKAVYKVMKVDVGEKETRVPLTAYVLISLLEAGEEPGSSAVTNATICLNSYSTHDPYTLALKAYALALAQNAEAQIIMQQLMDKAIVRKNSTHWELLRTPGFSNALAVETAGYAVLAMMALDPRGYDQPARKVIKWITAQRNGRGGFYSTQDTVVALQAMASYESQLYQGDVNFVATVKGTDLHHSFAVDETNNLLTQLVPLPGLPSTLHLSIVGQGCAVLQSVLRYNVLEAEASDAFILSVGTSTVADKNCVTKNVKACVTYVLPDGKSNMAVMEVNLISGYIPDKEDLKKIVSANNTIKRYEVDGSKISLYIDEITNEQLCVNLRALREVEVEDYKPGSVILYDYYQPEFSVRKTYRFPPTDECRYAW</sequence>
<dbReference type="SMART" id="SM01359">
    <property type="entry name" value="A2M_N_2"/>
    <property type="match status" value="1"/>
</dbReference>
<evidence type="ECO:0000259" key="8">
    <source>
        <dbReference type="SMART" id="SM01359"/>
    </source>
</evidence>
<evidence type="ECO:0000256" key="2">
    <source>
        <dbReference type="ARBA" id="ARBA00022690"/>
    </source>
</evidence>
<dbReference type="InterPro" id="IPR047565">
    <property type="entry name" value="Alpha-macroglob_thiol-ester_cl"/>
</dbReference>
<dbReference type="InterPro" id="IPR014756">
    <property type="entry name" value="Ig_E-set"/>
</dbReference>
<dbReference type="InterPro" id="IPR036595">
    <property type="entry name" value="A-macroglobulin_rcpt-bd_sf"/>
</dbReference>
<dbReference type="InterPro" id="IPR013783">
    <property type="entry name" value="Ig-like_fold"/>
</dbReference>
<dbReference type="Gene3D" id="2.60.40.690">
    <property type="entry name" value="Alpha-macroglobulin, receptor-binding domain"/>
    <property type="match status" value="1"/>
</dbReference>
<dbReference type="InterPro" id="IPR011625">
    <property type="entry name" value="A2M_N_BRD"/>
</dbReference>
<evidence type="ECO:0000313" key="11">
    <source>
        <dbReference type="EMBL" id="KAK3889470.1"/>
    </source>
</evidence>
<dbReference type="Proteomes" id="UP001286313">
    <property type="component" value="Unassembled WGS sequence"/>
</dbReference>
<dbReference type="EMBL" id="JAWQEG010000483">
    <property type="protein sequence ID" value="KAK3889470.1"/>
    <property type="molecule type" value="Genomic_DNA"/>
</dbReference>
<dbReference type="SUPFAM" id="SSF81296">
    <property type="entry name" value="E set domains"/>
    <property type="match status" value="1"/>
</dbReference>
<proteinExistence type="inferred from homology"/>
<keyword evidence="2" id="KW-0646">Protease inhibitor</keyword>
<dbReference type="Pfam" id="PF07703">
    <property type="entry name" value="A2M_BRD"/>
    <property type="match status" value="1"/>
</dbReference>
<dbReference type="SUPFAM" id="SSF49410">
    <property type="entry name" value="Alpha-macroglobulin receptor domain"/>
    <property type="match status" value="1"/>
</dbReference>
<dbReference type="SMART" id="SM01361">
    <property type="entry name" value="A2M_recep"/>
    <property type="match status" value="1"/>
</dbReference>
<dbReference type="InterPro" id="IPR008930">
    <property type="entry name" value="Terpenoid_cyclase/PrenylTrfase"/>
</dbReference>
<dbReference type="SUPFAM" id="SSF48239">
    <property type="entry name" value="Terpenoid cyclases/Protein prenyltransferases"/>
    <property type="match status" value="1"/>
</dbReference>
<dbReference type="InterPro" id="IPR002890">
    <property type="entry name" value="MG2"/>
</dbReference>
<protein>
    <recommendedName>
        <fullName evidence="13">Alpha-2-macroglobulin</fullName>
    </recommendedName>
</protein>
<feature type="domain" description="Alpha-macroglobulin receptor-binding" evidence="10">
    <location>
        <begin position="1365"/>
        <end position="1453"/>
    </location>
</feature>
<comment type="similarity">
    <text evidence="1">Belongs to the protease inhibitor I39 (alpha-2-macroglobulin) family.</text>
</comment>
<keyword evidence="5" id="KW-1015">Disulfide bond</keyword>
<dbReference type="Gene3D" id="1.50.10.20">
    <property type="match status" value="1"/>
</dbReference>
<dbReference type="InterPro" id="IPR001599">
    <property type="entry name" value="Macroglobln_a2"/>
</dbReference>
<evidence type="ECO:0000259" key="10">
    <source>
        <dbReference type="SMART" id="SM01361"/>
    </source>
</evidence>
<gene>
    <name evidence="11" type="ORF">Pcinc_006517</name>
</gene>
<evidence type="ECO:0000256" key="1">
    <source>
        <dbReference type="ARBA" id="ARBA00010952"/>
    </source>
</evidence>
<dbReference type="Gene3D" id="2.60.40.10">
    <property type="entry name" value="Immunoglobulins"/>
    <property type="match status" value="2"/>
</dbReference>
<comment type="caution">
    <text evidence="11">The sequence shown here is derived from an EMBL/GenBank/DDBJ whole genome shotgun (WGS) entry which is preliminary data.</text>
</comment>
<evidence type="ECO:0000259" key="9">
    <source>
        <dbReference type="SMART" id="SM01360"/>
    </source>
</evidence>
<dbReference type="Pfam" id="PF17791">
    <property type="entry name" value="MG3"/>
    <property type="match status" value="1"/>
</dbReference>
<feature type="signal peptide" evidence="7">
    <location>
        <begin position="1"/>
        <end position="21"/>
    </location>
</feature>
<evidence type="ECO:0008006" key="13">
    <source>
        <dbReference type="Google" id="ProtNLM"/>
    </source>
</evidence>
<dbReference type="InterPro" id="IPR009048">
    <property type="entry name" value="A-macroglobulin_rcpt-bd"/>
</dbReference>
<feature type="domain" description="Alpha-2-macroglobulin bait region" evidence="8">
    <location>
        <begin position="438"/>
        <end position="605"/>
    </location>
</feature>
<dbReference type="PROSITE" id="PS00477">
    <property type="entry name" value="ALPHA_2_MACROGLOBULIN"/>
    <property type="match status" value="1"/>
</dbReference>
<dbReference type="InterPro" id="IPR019742">
    <property type="entry name" value="MacrogloblnA2_CS"/>
</dbReference>
<evidence type="ECO:0000313" key="12">
    <source>
        <dbReference type="Proteomes" id="UP001286313"/>
    </source>
</evidence>
<keyword evidence="12" id="KW-1185">Reference proteome</keyword>
<evidence type="ECO:0000256" key="6">
    <source>
        <dbReference type="ARBA" id="ARBA00023180"/>
    </source>
</evidence>
<dbReference type="PROSITE" id="PS51257">
    <property type="entry name" value="PROKAR_LIPOPROTEIN"/>
    <property type="match status" value="1"/>
</dbReference>
<dbReference type="GO" id="GO:0004867">
    <property type="term" value="F:serine-type endopeptidase inhibitor activity"/>
    <property type="evidence" value="ECO:0007669"/>
    <property type="project" value="UniProtKB-KW"/>
</dbReference>
<dbReference type="PANTHER" id="PTHR11412:SF171">
    <property type="entry name" value="PREGNANCY ZONE PROTEIN-LIKE PROTEIN"/>
    <property type="match status" value="1"/>
</dbReference>
<accession>A0AAE1GB81</accession>
<dbReference type="Gene3D" id="2.60.40.1930">
    <property type="match status" value="2"/>
</dbReference>
<feature type="domain" description="Alpha-2-macroglobulin" evidence="9">
    <location>
        <begin position="749"/>
        <end position="839"/>
    </location>
</feature>
<evidence type="ECO:0000256" key="4">
    <source>
        <dbReference type="ARBA" id="ARBA00022900"/>
    </source>
</evidence>
<dbReference type="Gene3D" id="2.20.130.20">
    <property type="match status" value="1"/>
</dbReference>
<dbReference type="CDD" id="cd02897">
    <property type="entry name" value="A2M_2"/>
    <property type="match status" value="1"/>
</dbReference>
<name>A0AAE1GB81_PETCI</name>
<feature type="chain" id="PRO_5042274282" description="Alpha-2-macroglobulin" evidence="7">
    <location>
        <begin position="22"/>
        <end position="1465"/>
    </location>
</feature>
<dbReference type="Pfam" id="PF07677">
    <property type="entry name" value="A2M_recep"/>
    <property type="match status" value="1"/>
</dbReference>
<dbReference type="InterPro" id="IPR041555">
    <property type="entry name" value="MG3"/>
</dbReference>
<dbReference type="Gene3D" id="2.60.40.1940">
    <property type="match status" value="1"/>
</dbReference>
<dbReference type="InterPro" id="IPR041813">
    <property type="entry name" value="A2M_TED"/>
</dbReference>
<organism evidence="11 12">
    <name type="scientific">Petrolisthes cinctipes</name>
    <name type="common">Flat porcelain crab</name>
    <dbReference type="NCBI Taxonomy" id="88211"/>
    <lineage>
        <taxon>Eukaryota</taxon>
        <taxon>Metazoa</taxon>
        <taxon>Ecdysozoa</taxon>
        <taxon>Arthropoda</taxon>
        <taxon>Crustacea</taxon>
        <taxon>Multicrustacea</taxon>
        <taxon>Malacostraca</taxon>
        <taxon>Eumalacostraca</taxon>
        <taxon>Eucarida</taxon>
        <taxon>Decapoda</taxon>
        <taxon>Pleocyemata</taxon>
        <taxon>Anomura</taxon>
        <taxon>Galatheoidea</taxon>
        <taxon>Porcellanidae</taxon>
        <taxon>Petrolisthes</taxon>
    </lineage>
</organism>
<evidence type="ECO:0000256" key="3">
    <source>
        <dbReference type="ARBA" id="ARBA00022729"/>
    </source>
</evidence>
<dbReference type="SMART" id="SM01419">
    <property type="entry name" value="Thiol-ester_cl"/>
    <property type="match status" value="1"/>
</dbReference>
<evidence type="ECO:0000256" key="7">
    <source>
        <dbReference type="SAM" id="SignalP"/>
    </source>
</evidence>
<keyword evidence="6" id="KW-0325">Glycoprotein</keyword>
<evidence type="ECO:0000256" key="5">
    <source>
        <dbReference type="ARBA" id="ARBA00023157"/>
    </source>
</evidence>